<dbReference type="AlphaFoldDB" id="A0AAE3VY87"/>
<sequence>MLSKANGVMEGLGRNKALAGRAFRAAGPAGTVAGAALDVYDVATAPPAKRVHVAAEAVGGIAGAAAFGAVGAVALGAVGNWAGRKAGGFIADLF</sequence>
<comment type="caution">
    <text evidence="1">The sequence shown here is derived from an EMBL/GenBank/DDBJ whole genome shotgun (WGS) entry which is preliminary data.</text>
</comment>
<dbReference type="RefSeq" id="WP_307237508.1">
    <property type="nucleotide sequence ID" value="NZ_JAUSUZ010000001.1"/>
</dbReference>
<organism evidence="1 2">
    <name type="scientific">Catenuloplanes indicus</name>
    <dbReference type="NCBI Taxonomy" id="137267"/>
    <lineage>
        <taxon>Bacteria</taxon>
        <taxon>Bacillati</taxon>
        <taxon>Actinomycetota</taxon>
        <taxon>Actinomycetes</taxon>
        <taxon>Micromonosporales</taxon>
        <taxon>Micromonosporaceae</taxon>
        <taxon>Catenuloplanes</taxon>
    </lineage>
</organism>
<evidence type="ECO:0000313" key="2">
    <source>
        <dbReference type="Proteomes" id="UP001240236"/>
    </source>
</evidence>
<dbReference type="EMBL" id="JAUSUZ010000001">
    <property type="protein sequence ID" value="MDQ0365185.1"/>
    <property type="molecule type" value="Genomic_DNA"/>
</dbReference>
<dbReference type="Proteomes" id="UP001240236">
    <property type="component" value="Unassembled WGS sequence"/>
</dbReference>
<accession>A0AAE3VY87</accession>
<evidence type="ECO:0000313" key="1">
    <source>
        <dbReference type="EMBL" id="MDQ0365185.1"/>
    </source>
</evidence>
<proteinExistence type="predicted"/>
<name>A0AAE3VY87_9ACTN</name>
<reference evidence="1 2" key="1">
    <citation type="submission" date="2023-07" db="EMBL/GenBank/DDBJ databases">
        <title>Sequencing the genomes of 1000 actinobacteria strains.</title>
        <authorList>
            <person name="Klenk H.-P."/>
        </authorList>
    </citation>
    <scope>NUCLEOTIDE SEQUENCE [LARGE SCALE GENOMIC DNA]</scope>
    <source>
        <strain evidence="1 2">DSM 44709</strain>
    </source>
</reference>
<gene>
    <name evidence="1" type="ORF">J2S42_001854</name>
</gene>
<protein>
    <submittedName>
        <fullName evidence="1">Uncharacterized protein</fullName>
    </submittedName>
</protein>
<keyword evidence="2" id="KW-1185">Reference proteome</keyword>